<dbReference type="Gene3D" id="3.30.420.10">
    <property type="entry name" value="Ribonuclease H-like superfamily/Ribonuclease H"/>
    <property type="match status" value="1"/>
</dbReference>
<dbReference type="AlphaFoldDB" id="A0A8X6U173"/>
<dbReference type="InterPro" id="IPR036397">
    <property type="entry name" value="RNaseH_sf"/>
</dbReference>
<dbReference type="EMBL" id="BMAW01116615">
    <property type="protein sequence ID" value="GFT71347.1"/>
    <property type="molecule type" value="Genomic_DNA"/>
</dbReference>
<keyword evidence="2" id="KW-1185">Reference proteome</keyword>
<comment type="caution">
    <text evidence="1">The sequence shown here is derived from an EMBL/GenBank/DDBJ whole genome shotgun (WGS) entry which is preliminary data.</text>
</comment>
<protein>
    <submittedName>
        <fullName evidence="1">Uncharacterized protein</fullName>
    </submittedName>
</protein>
<dbReference type="OrthoDB" id="8031842at2759"/>
<evidence type="ECO:0000313" key="1">
    <source>
        <dbReference type="EMBL" id="GFT71347.1"/>
    </source>
</evidence>
<accession>A0A8X6U173</accession>
<name>A0A8X6U173_NEPPI</name>
<dbReference type="GO" id="GO:0003676">
    <property type="term" value="F:nucleic acid binding"/>
    <property type="evidence" value="ECO:0007669"/>
    <property type="project" value="InterPro"/>
</dbReference>
<evidence type="ECO:0000313" key="2">
    <source>
        <dbReference type="Proteomes" id="UP000887013"/>
    </source>
</evidence>
<proteinExistence type="predicted"/>
<dbReference type="Proteomes" id="UP000887013">
    <property type="component" value="Unassembled WGS sequence"/>
</dbReference>
<organism evidence="1 2">
    <name type="scientific">Nephila pilipes</name>
    <name type="common">Giant wood spider</name>
    <name type="synonym">Nephila maculata</name>
    <dbReference type="NCBI Taxonomy" id="299642"/>
    <lineage>
        <taxon>Eukaryota</taxon>
        <taxon>Metazoa</taxon>
        <taxon>Ecdysozoa</taxon>
        <taxon>Arthropoda</taxon>
        <taxon>Chelicerata</taxon>
        <taxon>Arachnida</taxon>
        <taxon>Araneae</taxon>
        <taxon>Araneomorphae</taxon>
        <taxon>Entelegynae</taxon>
        <taxon>Araneoidea</taxon>
        <taxon>Nephilidae</taxon>
        <taxon>Nephila</taxon>
    </lineage>
</organism>
<sequence>MDIEFSNKILFSNEAYFYHDGFVNRQNCRIWSSENPHMIVKKQMHVTIWCKFRDGGIIGPYFFESEAGQVVNVHGTRYHDRTLFFLPKVDDIDVDDMWFQQDGSTCPTASETIQLLSKIFPGRVLSCWVI</sequence>
<dbReference type="PANTHER" id="PTHR47326">
    <property type="entry name" value="TRANSPOSABLE ELEMENT TC3 TRANSPOSASE-LIKE PROTEIN"/>
    <property type="match status" value="1"/>
</dbReference>
<dbReference type="PANTHER" id="PTHR47326:SF1">
    <property type="entry name" value="HTH PSQ-TYPE DOMAIN-CONTAINING PROTEIN"/>
    <property type="match status" value="1"/>
</dbReference>
<reference evidence="1" key="1">
    <citation type="submission" date="2020-08" db="EMBL/GenBank/DDBJ databases">
        <title>Multicomponent nature underlies the extraordinary mechanical properties of spider dragline silk.</title>
        <authorList>
            <person name="Kono N."/>
            <person name="Nakamura H."/>
            <person name="Mori M."/>
            <person name="Yoshida Y."/>
            <person name="Ohtoshi R."/>
            <person name="Malay A.D."/>
            <person name="Moran D.A.P."/>
            <person name="Tomita M."/>
            <person name="Numata K."/>
            <person name="Arakawa K."/>
        </authorList>
    </citation>
    <scope>NUCLEOTIDE SEQUENCE</scope>
</reference>
<gene>
    <name evidence="1" type="primary">EAI_06374</name>
    <name evidence="1" type="ORF">NPIL_24301</name>
</gene>